<organism evidence="11 12">
    <name type="scientific">Acaulospora morrowiae</name>
    <dbReference type="NCBI Taxonomy" id="94023"/>
    <lineage>
        <taxon>Eukaryota</taxon>
        <taxon>Fungi</taxon>
        <taxon>Fungi incertae sedis</taxon>
        <taxon>Mucoromycota</taxon>
        <taxon>Glomeromycotina</taxon>
        <taxon>Glomeromycetes</taxon>
        <taxon>Diversisporales</taxon>
        <taxon>Acaulosporaceae</taxon>
        <taxon>Acaulospora</taxon>
    </lineage>
</organism>
<feature type="chain" id="PRO_5040472968" evidence="8">
    <location>
        <begin position="21"/>
        <end position="845"/>
    </location>
</feature>
<keyword evidence="4 6" id="KW-0067">ATP-binding</keyword>
<dbReference type="SUPFAM" id="SSF52540">
    <property type="entry name" value="P-loop containing nucleoside triphosphate hydrolases"/>
    <property type="match status" value="2"/>
</dbReference>
<dbReference type="GO" id="GO:0005759">
    <property type="term" value="C:mitochondrial matrix"/>
    <property type="evidence" value="ECO:0007669"/>
    <property type="project" value="TreeGrafter"/>
</dbReference>
<comment type="caution">
    <text evidence="11">The sequence shown here is derived from an EMBL/GenBank/DDBJ whole genome shotgun (WGS) entry which is preliminary data.</text>
</comment>
<dbReference type="GO" id="GO:0043335">
    <property type="term" value="P:protein unfolding"/>
    <property type="evidence" value="ECO:0007669"/>
    <property type="project" value="TreeGrafter"/>
</dbReference>
<feature type="signal peptide" evidence="8">
    <location>
        <begin position="1"/>
        <end position="20"/>
    </location>
</feature>
<sequence length="845" mass="95474">MKTQLLIPLLLTLFITFVFSYPLRNIDVHNEKRDNTSTNADDVVIDKRCPPIINCAGEWVTCNYCSSDAQSQKRDLESLVARKDRRSIGCLEFVIRPSPGYLRQCASGNLKIKFVRFIGENKFFWGTGKRRYSANIPKGGFNINPASQKGPVLEEFGYDLTRFAMEGKLDPVIGREEEIRRTIQGEAGVGKTAIVEGLAQRIVNGEVPESIKDKRVIALDLGSIIAGARFRGDFEDRFKAILQEVQEAEGKIILFIDEIHNLLGLGKAEGSIDAGNLLKPALARGVLRCCGATTIDEYRRNIEKDPALARRFQSVMVAEPTPEETISILRGLKEKYEVHHGVRITDSAIVASATYSYRYITDRFLPDKAIDLIDEACSKLRLQQESKPETVEKLDRQIITLKIELESLRKETDVMSKERREKLQEELEEKQKEYDRLIDIWQAERAKLEEIKKIKSQLEQAKIELEASQRKGDLSRAGELRYGIIPELEKKLPKESEESSGESLIHEYVTADDIGAVVSRITGIPIHNLLRSERDRLLHMEEKLSERVVGQEEAIKSVSEAVRMSRAGLQNPSRPIASFLFLGPTGVGKTELSKTIAEFLFDTEHSIIRVDMSEYMEKFAVSRLVGAPPGYIGGELTEAVRRKPFSVVLLDEMEKAHRDVSNLLLQILDDGYITDSQGRKIDFRNTIIIMTSNLGADILASTSEMGGTEGKVSELTKRAVLDVVRRHFPPEFVNRVDEMIVFNRLSPMAFGEIVNVRLREVQKRLKDKNITIEVDEHTKAWLAEKGYDPVYGARPLNRLIQKKIVSPLALYLIEGSIKSFEKVKIHTETIDGEEDLVVVKNHEVI</sequence>
<evidence type="ECO:0000256" key="3">
    <source>
        <dbReference type="ARBA" id="ARBA00022741"/>
    </source>
</evidence>
<gene>
    <name evidence="11" type="ORF">AMORRO_LOCUS581</name>
</gene>
<dbReference type="GO" id="GO:0016887">
    <property type="term" value="F:ATP hydrolysis activity"/>
    <property type="evidence" value="ECO:0007669"/>
    <property type="project" value="InterPro"/>
</dbReference>
<dbReference type="InterPro" id="IPR003959">
    <property type="entry name" value="ATPase_AAA_core"/>
</dbReference>
<reference evidence="11" key="1">
    <citation type="submission" date="2021-06" db="EMBL/GenBank/DDBJ databases">
        <authorList>
            <person name="Kallberg Y."/>
            <person name="Tangrot J."/>
            <person name="Rosling A."/>
        </authorList>
    </citation>
    <scope>NUCLEOTIDE SEQUENCE</scope>
    <source>
        <strain evidence="11">CL551</strain>
    </source>
</reference>
<dbReference type="InterPro" id="IPR003593">
    <property type="entry name" value="AAA+_ATPase"/>
</dbReference>
<evidence type="ECO:0000313" key="11">
    <source>
        <dbReference type="EMBL" id="CAG8445502.1"/>
    </source>
</evidence>
<dbReference type="GO" id="GO:0042026">
    <property type="term" value="P:protein refolding"/>
    <property type="evidence" value="ECO:0007669"/>
    <property type="project" value="TreeGrafter"/>
</dbReference>
<feature type="domain" description="AAA+ ATPase" evidence="9">
    <location>
        <begin position="575"/>
        <end position="734"/>
    </location>
</feature>
<dbReference type="Gene3D" id="3.40.50.300">
    <property type="entry name" value="P-loop containing nucleotide triphosphate hydrolases"/>
    <property type="match status" value="3"/>
</dbReference>
<name>A0A9N8VBN5_9GLOM</name>
<dbReference type="PANTHER" id="PTHR11638">
    <property type="entry name" value="ATP-DEPENDENT CLP PROTEASE"/>
    <property type="match status" value="1"/>
</dbReference>
<keyword evidence="12" id="KW-1185">Reference proteome</keyword>
<dbReference type="GO" id="GO:0005524">
    <property type="term" value="F:ATP binding"/>
    <property type="evidence" value="ECO:0007669"/>
    <property type="project" value="UniProtKB-KW"/>
</dbReference>
<dbReference type="EMBL" id="CAJVPV010000170">
    <property type="protein sequence ID" value="CAG8445502.1"/>
    <property type="molecule type" value="Genomic_DNA"/>
</dbReference>
<feature type="domain" description="Clp ATPase C-terminal" evidence="10">
    <location>
        <begin position="745"/>
        <end position="838"/>
    </location>
</feature>
<dbReference type="Pfam" id="PF07724">
    <property type="entry name" value="AAA_2"/>
    <property type="match status" value="1"/>
</dbReference>
<evidence type="ECO:0000259" key="9">
    <source>
        <dbReference type="SMART" id="SM00382"/>
    </source>
</evidence>
<keyword evidence="7" id="KW-0175">Coiled coil</keyword>
<evidence type="ECO:0000256" key="8">
    <source>
        <dbReference type="SAM" id="SignalP"/>
    </source>
</evidence>
<evidence type="ECO:0000259" key="10">
    <source>
        <dbReference type="SMART" id="SM01086"/>
    </source>
</evidence>
<evidence type="ECO:0000256" key="2">
    <source>
        <dbReference type="ARBA" id="ARBA00022737"/>
    </source>
</evidence>
<proteinExistence type="inferred from homology"/>
<evidence type="ECO:0000313" key="12">
    <source>
        <dbReference type="Proteomes" id="UP000789342"/>
    </source>
</evidence>
<dbReference type="Pfam" id="PF00004">
    <property type="entry name" value="AAA"/>
    <property type="match status" value="1"/>
</dbReference>
<evidence type="ECO:0000256" key="6">
    <source>
        <dbReference type="RuleBase" id="RU004432"/>
    </source>
</evidence>
<dbReference type="InterPro" id="IPR019489">
    <property type="entry name" value="Clp_ATPase_C"/>
</dbReference>
<dbReference type="Pfam" id="PF10431">
    <property type="entry name" value="ClpB_D2-small"/>
    <property type="match status" value="1"/>
</dbReference>
<dbReference type="Pfam" id="PF17871">
    <property type="entry name" value="AAA_lid_9"/>
    <property type="match status" value="1"/>
</dbReference>
<dbReference type="CDD" id="cd00009">
    <property type="entry name" value="AAA"/>
    <property type="match status" value="1"/>
</dbReference>
<dbReference type="PANTHER" id="PTHR11638:SF176">
    <property type="entry name" value="HEAT SHOCK PROTEIN 78, MITOCHONDRIAL"/>
    <property type="match status" value="1"/>
</dbReference>
<keyword evidence="2" id="KW-0677">Repeat</keyword>
<dbReference type="InterPro" id="IPR050130">
    <property type="entry name" value="ClpA_ClpB"/>
</dbReference>
<dbReference type="InterPro" id="IPR027417">
    <property type="entry name" value="P-loop_NTPase"/>
</dbReference>
<dbReference type="InterPro" id="IPR018368">
    <property type="entry name" value="ClpA/B_CS1"/>
</dbReference>
<dbReference type="PROSITE" id="PS00870">
    <property type="entry name" value="CLPAB_1"/>
    <property type="match status" value="1"/>
</dbReference>
<keyword evidence="8" id="KW-0732">Signal</keyword>
<dbReference type="FunFam" id="3.40.50.300:FF:000025">
    <property type="entry name" value="ATP-dependent Clp protease subunit"/>
    <property type="match status" value="1"/>
</dbReference>
<dbReference type="PROSITE" id="PS00871">
    <property type="entry name" value="CLPAB_2"/>
    <property type="match status" value="1"/>
</dbReference>
<dbReference type="CDD" id="cd19499">
    <property type="entry name" value="RecA-like_ClpB_Hsp104-like"/>
    <property type="match status" value="1"/>
</dbReference>
<dbReference type="AlphaFoldDB" id="A0A9N8VBN5"/>
<comment type="similarity">
    <text evidence="1 6">Belongs to the ClpA/ClpB family.</text>
</comment>
<dbReference type="SMART" id="SM01086">
    <property type="entry name" value="ClpB_D2-small"/>
    <property type="match status" value="1"/>
</dbReference>
<evidence type="ECO:0000256" key="5">
    <source>
        <dbReference type="ARBA" id="ARBA00023186"/>
    </source>
</evidence>
<keyword evidence="5 6" id="KW-0143">Chaperone</keyword>
<dbReference type="InterPro" id="IPR001270">
    <property type="entry name" value="ClpA/B"/>
</dbReference>
<dbReference type="OrthoDB" id="47330at2759"/>
<evidence type="ECO:0000256" key="1">
    <source>
        <dbReference type="ARBA" id="ARBA00008675"/>
    </source>
</evidence>
<evidence type="ECO:0000256" key="4">
    <source>
        <dbReference type="ARBA" id="ARBA00022840"/>
    </source>
</evidence>
<evidence type="ECO:0000256" key="7">
    <source>
        <dbReference type="SAM" id="Coils"/>
    </source>
</evidence>
<dbReference type="SMART" id="SM00382">
    <property type="entry name" value="AAA"/>
    <property type="match status" value="2"/>
</dbReference>
<dbReference type="InterPro" id="IPR028299">
    <property type="entry name" value="ClpA/B_CS2"/>
</dbReference>
<dbReference type="Proteomes" id="UP000789342">
    <property type="component" value="Unassembled WGS sequence"/>
</dbReference>
<dbReference type="PRINTS" id="PR00300">
    <property type="entry name" value="CLPPROTEASEA"/>
</dbReference>
<dbReference type="Gene3D" id="1.10.8.60">
    <property type="match status" value="1"/>
</dbReference>
<dbReference type="InterPro" id="IPR041546">
    <property type="entry name" value="ClpA/ClpB_AAA_lid"/>
</dbReference>
<protein>
    <submittedName>
        <fullName evidence="11">308_t:CDS:1</fullName>
    </submittedName>
</protein>
<feature type="domain" description="AAA+ ATPase" evidence="9">
    <location>
        <begin position="178"/>
        <end position="323"/>
    </location>
</feature>
<feature type="coiled-coil region" evidence="7">
    <location>
        <begin position="391"/>
        <end position="471"/>
    </location>
</feature>
<accession>A0A9N8VBN5</accession>
<dbReference type="GO" id="GO:0034605">
    <property type="term" value="P:cellular response to heat"/>
    <property type="evidence" value="ECO:0007669"/>
    <property type="project" value="TreeGrafter"/>
</dbReference>
<dbReference type="FunFam" id="3.40.50.300:FF:000120">
    <property type="entry name" value="ATP-dependent chaperone ClpB"/>
    <property type="match status" value="1"/>
</dbReference>
<keyword evidence="3 6" id="KW-0547">Nucleotide-binding</keyword>